<feature type="region of interest" description="Disordered" evidence="9">
    <location>
        <begin position="563"/>
        <end position="605"/>
    </location>
</feature>
<dbReference type="InterPro" id="IPR042451">
    <property type="entry name" value="ZPR1_A/B_dom"/>
</dbReference>
<keyword evidence="6" id="KW-0862">Zinc</keyword>
<sequence>MLVPHPSTANPPTPTRNPDSAKVEPARAASANASSKKRAKARKQGGLQALLAKKKEGDEKRGGFGLDLMDLMKGTEALPCGSAHPTNMAAAKFPCHSSPHLESEARSNLLLLSTTDTMPLDGASAPNLNQQPDLFEDVGKKVETLSHDQHGVTTSEDTDGDNGTDGDDQKMVEEIKSLCMNCREEGTTRLLLTRIPYFKEIILVSFYCPHCHFRNNDIQSAREIQQRGCKYVFKVSSMGDLSRQIIRSETAVIKIREIDLEMPPRRGQLTNVEGLLRGIVDGLRQQTQVVEQPELRDVLDSVCLRGEQMLGGEAFPFTLEIDDPAGNSFIQPSVTPDTDGKYIRSEYDRTPQQNQELSLIDTTADADSVGHPLGATGGGEGLGTESDIVPDEVYTFPASCPGCSRPCATNMKTVEIPHFKNVIIMSTVCEDCGYRSNEVKTGGEVPAKGRRITLEVEGAEDLSRDVLKSESCHLSSPELMLSVQPGTLGGRFTTVEGLLTQIRDDLHSNIYDIGDKSYGSTSGDSLDEWTKSKWDIFFASLDLAIKAEKKFTIVLEDPLAGSYVQSLTSPDPDPRLTIEEYDRTEEEEEDLGLKDMKVEGYEEDV</sequence>
<organism evidence="11 12">
    <name type="scientific">Trichoglossum hirsutum</name>
    <dbReference type="NCBI Taxonomy" id="265104"/>
    <lineage>
        <taxon>Eukaryota</taxon>
        <taxon>Fungi</taxon>
        <taxon>Dikarya</taxon>
        <taxon>Ascomycota</taxon>
        <taxon>Pezizomycotina</taxon>
        <taxon>Geoglossomycetes</taxon>
        <taxon>Geoglossales</taxon>
        <taxon>Geoglossaceae</taxon>
        <taxon>Trichoglossum</taxon>
    </lineage>
</organism>
<evidence type="ECO:0000256" key="8">
    <source>
        <dbReference type="ARBA" id="ARBA00054139"/>
    </source>
</evidence>
<keyword evidence="7" id="KW-0539">Nucleus</keyword>
<dbReference type="GO" id="GO:0005634">
    <property type="term" value="C:nucleus"/>
    <property type="evidence" value="ECO:0007669"/>
    <property type="project" value="UniProtKB-SubCell"/>
</dbReference>
<comment type="similarity">
    <text evidence="2">Belongs to the ZPR1 family.</text>
</comment>
<evidence type="ECO:0000256" key="6">
    <source>
        <dbReference type="ARBA" id="ARBA00022833"/>
    </source>
</evidence>
<dbReference type="EMBL" id="JAGHQM010000002">
    <property type="protein sequence ID" value="KAH0569222.1"/>
    <property type="molecule type" value="Genomic_DNA"/>
</dbReference>
<comment type="subcellular location">
    <subcellularLocation>
        <location evidence="1">Nucleus</location>
    </subcellularLocation>
</comment>
<evidence type="ECO:0000256" key="4">
    <source>
        <dbReference type="ARBA" id="ARBA00022737"/>
    </source>
</evidence>
<evidence type="ECO:0000256" key="5">
    <source>
        <dbReference type="ARBA" id="ARBA00022771"/>
    </source>
</evidence>
<evidence type="ECO:0000259" key="10">
    <source>
        <dbReference type="SMART" id="SM00709"/>
    </source>
</evidence>
<dbReference type="Pfam" id="PF22794">
    <property type="entry name" value="jr-ZPR1"/>
    <property type="match status" value="2"/>
</dbReference>
<dbReference type="Gene3D" id="2.60.120.1040">
    <property type="entry name" value="ZPR1, A/B domain"/>
    <property type="match status" value="2"/>
</dbReference>
<feature type="compositionally biased region" description="Basic and acidic residues" evidence="9">
    <location>
        <begin position="591"/>
        <end position="605"/>
    </location>
</feature>
<evidence type="ECO:0000256" key="3">
    <source>
        <dbReference type="ARBA" id="ARBA00022723"/>
    </source>
</evidence>
<reference evidence="11" key="1">
    <citation type="submission" date="2021-03" db="EMBL/GenBank/DDBJ databases">
        <title>Comparative genomics and phylogenomic investigation of the class Geoglossomycetes provide insights into ecological specialization and systematics.</title>
        <authorList>
            <person name="Melie T."/>
            <person name="Pirro S."/>
            <person name="Miller A.N."/>
            <person name="Quandt A."/>
        </authorList>
    </citation>
    <scope>NUCLEOTIDE SEQUENCE</scope>
    <source>
        <strain evidence="11">CAQ_001_2017</strain>
    </source>
</reference>
<evidence type="ECO:0000256" key="7">
    <source>
        <dbReference type="ARBA" id="ARBA00023242"/>
    </source>
</evidence>
<name>A0A9P8RTX9_9PEZI</name>
<keyword evidence="12" id="KW-1185">Reference proteome</keyword>
<evidence type="ECO:0000313" key="11">
    <source>
        <dbReference type="EMBL" id="KAH0569222.1"/>
    </source>
</evidence>
<accession>A0A9P8RTX9</accession>
<dbReference type="InterPro" id="IPR042452">
    <property type="entry name" value="ZPR1_Znf1/2"/>
</dbReference>
<comment type="caution">
    <text evidence="11">The sequence shown here is derived from an EMBL/GenBank/DDBJ whole genome shotgun (WGS) entry which is preliminary data.</text>
</comment>
<dbReference type="FunFam" id="2.60.120.1040:FF:000001">
    <property type="entry name" value="Zinc finger protein ZPR1"/>
    <property type="match status" value="1"/>
</dbReference>
<feature type="compositionally biased region" description="Basic and acidic residues" evidence="9">
    <location>
        <begin position="572"/>
        <end position="581"/>
    </location>
</feature>
<evidence type="ECO:0000256" key="9">
    <source>
        <dbReference type="SAM" id="MobiDB-lite"/>
    </source>
</evidence>
<keyword evidence="4" id="KW-0677">Repeat</keyword>
<evidence type="ECO:0000256" key="2">
    <source>
        <dbReference type="ARBA" id="ARBA00008354"/>
    </source>
</evidence>
<evidence type="ECO:0000313" key="12">
    <source>
        <dbReference type="Proteomes" id="UP000750711"/>
    </source>
</evidence>
<dbReference type="InterPro" id="IPR056180">
    <property type="entry name" value="ZPR1_jr_dom"/>
</dbReference>
<dbReference type="AlphaFoldDB" id="A0A9P8RTX9"/>
<dbReference type="FunFam" id="2.20.25.420:FF:000002">
    <property type="entry name" value="Zinc finger protein ZPR1"/>
    <property type="match status" value="1"/>
</dbReference>
<comment type="function">
    <text evidence="8">Acts as a protein folding chaperone for elongation factor 1-alpha.</text>
</comment>
<feature type="domain" description="Zinc finger ZPR1-type" evidence="10">
    <location>
        <begin position="398"/>
        <end position="566"/>
    </location>
</feature>
<dbReference type="InterPro" id="IPR004457">
    <property type="entry name" value="Znf_ZPR1"/>
</dbReference>
<dbReference type="Pfam" id="PF03367">
    <property type="entry name" value="Zn_ribbon_ZPR1"/>
    <property type="match status" value="2"/>
</dbReference>
<proteinExistence type="inferred from homology"/>
<dbReference type="PANTHER" id="PTHR10876">
    <property type="entry name" value="ZINC FINGER PROTEIN ZPR1"/>
    <property type="match status" value="1"/>
</dbReference>
<feature type="region of interest" description="Disordered" evidence="9">
    <location>
        <begin position="1"/>
        <end position="54"/>
    </location>
</feature>
<dbReference type="GO" id="GO:0008270">
    <property type="term" value="F:zinc ion binding"/>
    <property type="evidence" value="ECO:0007669"/>
    <property type="project" value="UniProtKB-KW"/>
</dbReference>
<feature type="domain" description="Zinc finger ZPR1-type" evidence="10">
    <location>
        <begin position="177"/>
        <end position="332"/>
    </location>
</feature>
<dbReference type="Gene3D" id="2.20.25.420">
    <property type="entry name" value="ZPR1, zinc finger domain"/>
    <property type="match status" value="2"/>
</dbReference>
<gene>
    <name evidence="11" type="ORF">GP486_000039</name>
</gene>
<dbReference type="InterPro" id="IPR040141">
    <property type="entry name" value="ZPR1"/>
</dbReference>
<dbReference type="FunFam" id="2.20.25.420:FF:000001">
    <property type="entry name" value="Zinc finger protein ZPR1"/>
    <property type="match status" value="1"/>
</dbReference>
<dbReference type="Proteomes" id="UP000750711">
    <property type="component" value="Unassembled WGS sequence"/>
</dbReference>
<keyword evidence="5" id="KW-0863">Zinc-finger</keyword>
<feature type="compositionally biased region" description="Acidic residues" evidence="9">
    <location>
        <begin position="156"/>
        <end position="166"/>
    </location>
</feature>
<keyword evidence="3" id="KW-0479">Metal-binding</keyword>
<dbReference type="NCBIfam" id="TIGR00310">
    <property type="entry name" value="ZPR1_znf"/>
    <property type="match status" value="2"/>
</dbReference>
<dbReference type="PANTHER" id="PTHR10876:SF0">
    <property type="entry name" value="ZINC FINGER PROTEIN ZPR1"/>
    <property type="match status" value="1"/>
</dbReference>
<evidence type="ECO:0000256" key="1">
    <source>
        <dbReference type="ARBA" id="ARBA00004123"/>
    </source>
</evidence>
<dbReference type="SMART" id="SM00709">
    <property type="entry name" value="Zpr1"/>
    <property type="match status" value="2"/>
</dbReference>
<feature type="region of interest" description="Disordered" evidence="9">
    <location>
        <begin position="145"/>
        <end position="168"/>
    </location>
</feature>
<protein>
    <recommendedName>
        <fullName evidence="10">Zinc finger ZPR1-type domain-containing protein</fullName>
    </recommendedName>
</protein>